<feature type="domain" description="HAMP" evidence="9">
    <location>
        <begin position="225"/>
        <end position="277"/>
    </location>
</feature>
<dbReference type="PROSITE" id="PS50885">
    <property type="entry name" value="HAMP"/>
    <property type="match status" value="1"/>
</dbReference>
<keyword evidence="7" id="KW-0472">Membrane</keyword>
<evidence type="ECO:0000256" key="3">
    <source>
        <dbReference type="ARBA" id="ARBA00023224"/>
    </source>
</evidence>
<evidence type="ECO:0000313" key="10">
    <source>
        <dbReference type="EMBL" id="GLK99851.1"/>
    </source>
</evidence>
<dbReference type="GO" id="GO:0016020">
    <property type="term" value="C:membrane"/>
    <property type="evidence" value="ECO:0007669"/>
    <property type="project" value="InterPro"/>
</dbReference>
<evidence type="ECO:0000313" key="11">
    <source>
        <dbReference type="Proteomes" id="UP001143480"/>
    </source>
</evidence>
<dbReference type="GO" id="GO:0007165">
    <property type="term" value="P:signal transduction"/>
    <property type="evidence" value="ECO:0007669"/>
    <property type="project" value="UniProtKB-KW"/>
</dbReference>
<reference evidence="10" key="1">
    <citation type="journal article" date="2014" name="Int. J. Syst. Evol. Microbiol.">
        <title>Complete genome sequence of Corynebacterium casei LMG S-19264T (=DSM 44701T), isolated from a smear-ripened cheese.</title>
        <authorList>
            <consortium name="US DOE Joint Genome Institute (JGI-PGF)"/>
            <person name="Walter F."/>
            <person name="Albersmeier A."/>
            <person name="Kalinowski J."/>
            <person name="Ruckert C."/>
        </authorList>
    </citation>
    <scope>NUCLEOTIDE SEQUENCE</scope>
    <source>
        <strain evidence="10">VKM Ac-1321</strain>
    </source>
</reference>
<dbReference type="GO" id="GO:0006935">
    <property type="term" value="P:chemotaxis"/>
    <property type="evidence" value="ECO:0007669"/>
    <property type="project" value="InterPro"/>
</dbReference>
<dbReference type="SUPFAM" id="SSF58104">
    <property type="entry name" value="Methyl-accepting chemotaxis protein (MCP) signaling domain"/>
    <property type="match status" value="1"/>
</dbReference>
<keyword evidence="3 5" id="KW-0807">Transducer</keyword>
<dbReference type="InterPro" id="IPR003660">
    <property type="entry name" value="HAMP_dom"/>
</dbReference>
<protein>
    <recommendedName>
        <fullName evidence="12">Methyl-accepting chemotaxis protein</fullName>
    </recommendedName>
</protein>
<evidence type="ECO:0000256" key="6">
    <source>
        <dbReference type="SAM" id="MobiDB-lite"/>
    </source>
</evidence>
<dbReference type="Pfam" id="PF00015">
    <property type="entry name" value="MCPsignal"/>
    <property type="match status" value="1"/>
</dbReference>
<evidence type="ECO:0000256" key="1">
    <source>
        <dbReference type="ARBA" id="ARBA00022692"/>
    </source>
</evidence>
<gene>
    <name evidence="10" type="ORF">GCM10017581_015920</name>
</gene>
<comment type="similarity">
    <text evidence="4">Belongs to the methyl-accepting chemotaxis (MCP) protein family.</text>
</comment>
<dbReference type="AlphaFoldDB" id="A0A9W6KD14"/>
<proteinExistence type="inferred from homology"/>
<keyword evidence="1 7" id="KW-0812">Transmembrane</keyword>
<keyword evidence="11" id="KW-1185">Reference proteome</keyword>
<accession>A0A9W6KD14</accession>
<sequence>MVLDQHHATVPSRGPVGWLSRLSIGAKVLTVVGLLAALALGVGVLGITRMAELNTASKDLYRYGLVPLNNLQLASKDMLRTRLDGLNHAISLDDATMRKYEDRLRQDDADFEAHLGAYASASVAPEQVNKLRAAWAVYQRDREQMMAASRRNDIAAVARVRDTVTEPAAAAAFVIADDLVARETADANRRMEQAGAAYRAARTVTIVGLAVGLLLAVGFALLVVRVIITSVRRVSYVVDGLAEGDLTRTADVVSRDEIGRMAAGLDRAIASLRATMTELNENSHHLSSAAQQLTATSQQIGHSAEDASTRAESVSAAAGQVSQSVQTVAAASEQMGASIREIAASATEAAKVASGAVSTAGHANDTVAQLGTASAEIGNVVGLITAIAEQTNLLALNATIESARAGETGKGFAVVANEVKELAQETARATEDIGRKVEALQAGADAATTAIGQIAAVIEQINGYSATIASAVEEQTATTAEIGRSVTQAATGSTDIAATIGGVAVAAQSTSVAVGESQQAAEELARMSHGLRTLVGQFRL</sequence>
<dbReference type="InterPro" id="IPR004090">
    <property type="entry name" value="Chemotax_Me-accpt_rcpt"/>
</dbReference>
<comment type="caution">
    <text evidence="10">The sequence shown here is derived from an EMBL/GenBank/DDBJ whole genome shotgun (WGS) entry which is preliminary data.</text>
</comment>
<feature type="compositionally biased region" description="Low complexity" evidence="6">
    <location>
        <begin position="286"/>
        <end position="299"/>
    </location>
</feature>
<dbReference type="SMART" id="SM00304">
    <property type="entry name" value="HAMP"/>
    <property type="match status" value="1"/>
</dbReference>
<feature type="domain" description="Methyl-accepting transducer" evidence="8">
    <location>
        <begin position="282"/>
        <end position="525"/>
    </location>
</feature>
<evidence type="ECO:0000259" key="8">
    <source>
        <dbReference type="PROSITE" id="PS50111"/>
    </source>
</evidence>
<evidence type="ECO:0000256" key="7">
    <source>
        <dbReference type="SAM" id="Phobius"/>
    </source>
</evidence>
<keyword evidence="2 7" id="KW-1133">Transmembrane helix</keyword>
<feature type="region of interest" description="Disordered" evidence="6">
    <location>
        <begin position="281"/>
        <end position="311"/>
    </location>
</feature>
<name>A0A9W6KD14_9ACTN</name>
<dbReference type="InterPro" id="IPR004089">
    <property type="entry name" value="MCPsignal_dom"/>
</dbReference>
<evidence type="ECO:0000259" key="9">
    <source>
        <dbReference type="PROSITE" id="PS50885"/>
    </source>
</evidence>
<dbReference type="SMART" id="SM00283">
    <property type="entry name" value="MA"/>
    <property type="match status" value="1"/>
</dbReference>
<evidence type="ECO:0008006" key="12">
    <source>
        <dbReference type="Google" id="ProtNLM"/>
    </source>
</evidence>
<dbReference type="Pfam" id="PF00672">
    <property type="entry name" value="HAMP"/>
    <property type="match status" value="1"/>
</dbReference>
<dbReference type="Proteomes" id="UP001143480">
    <property type="component" value="Unassembled WGS sequence"/>
</dbReference>
<feature type="transmembrane region" description="Helical" evidence="7">
    <location>
        <begin position="28"/>
        <end position="48"/>
    </location>
</feature>
<dbReference type="EMBL" id="BSFP01000005">
    <property type="protein sequence ID" value="GLK99851.1"/>
    <property type="molecule type" value="Genomic_DNA"/>
</dbReference>
<feature type="transmembrane region" description="Helical" evidence="7">
    <location>
        <begin position="206"/>
        <end position="228"/>
    </location>
</feature>
<reference evidence="10" key="2">
    <citation type="submission" date="2023-01" db="EMBL/GenBank/DDBJ databases">
        <authorList>
            <person name="Sun Q."/>
            <person name="Evtushenko L."/>
        </authorList>
    </citation>
    <scope>NUCLEOTIDE SEQUENCE</scope>
    <source>
        <strain evidence="10">VKM Ac-1321</strain>
    </source>
</reference>
<organism evidence="10 11">
    <name type="scientific">Dactylosporangium matsuzakiense</name>
    <dbReference type="NCBI Taxonomy" id="53360"/>
    <lineage>
        <taxon>Bacteria</taxon>
        <taxon>Bacillati</taxon>
        <taxon>Actinomycetota</taxon>
        <taxon>Actinomycetes</taxon>
        <taxon>Micromonosporales</taxon>
        <taxon>Micromonosporaceae</taxon>
        <taxon>Dactylosporangium</taxon>
    </lineage>
</organism>
<dbReference type="PANTHER" id="PTHR32089">
    <property type="entry name" value="METHYL-ACCEPTING CHEMOTAXIS PROTEIN MCPB"/>
    <property type="match status" value="1"/>
</dbReference>
<dbReference type="InterPro" id="IPR024478">
    <property type="entry name" value="HlyB_4HB_MCP"/>
</dbReference>
<dbReference type="Pfam" id="PF12729">
    <property type="entry name" value="4HB_MCP_1"/>
    <property type="match status" value="1"/>
</dbReference>
<dbReference type="CDD" id="cd06225">
    <property type="entry name" value="HAMP"/>
    <property type="match status" value="1"/>
</dbReference>
<dbReference type="PRINTS" id="PR00260">
    <property type="entry name" value="CHEMTRNSDUCR"/>
</dbReference>
<evidence type="ECO:0000256" key="2">
    <source>
        <dbReference type="ARBA" id="ARBA00022989"/>
    </source>
</evidence>
<dbReference type="PANTHER" id="PTHR32089:SF112">
    <property type="entry name" value="LYSOZYME-LIKE PROTEIN-RELATED"/>
    <property type="match status" value="1"/>
</dbReference>
<evidence type="ECO:0000256" key="4">
    <source>
        <dbReference type="ARBA" id="ARBA00029447"/>
    </source>
</evidence>
<dbReference type="Gene3D" id="1.10.287.950">
    <property type="entry name" value="Methyl-accepting chemotaxis protein"/>
    <property type="match status" value="1"/>
</dbReference>
<evidence type="ECO:0000256" key="5">
    <source>
        <dbReference type="PROSITE-ProRule" id="PRU00284"/>
    </source>
</evidence>
<dbReference type="GO" id="GO:0004888">
    <property type="term" value="F:transmembrane signaling receptor activity"/>
    <property type="evidence" value="ECO:0007669"/>
    <property type="project" value="InterPro"/>
</dbReference>
<dbReference type="PROSITE" id="PS50111">
    <property type="entry name" value="CHEMOTAXIS_TRANSDUC_2"/>
    <property type="match status" value="1"/>
</dbReference>